<dbReference type="EMBL" id="VNJI01000011">
    <property type="protein sequence ID" value="TVY09900.1"/>
    <property type="molecule type" value="Genomic_DNA"/>
</dbReference>
<gene>
    <name evidence="1" type="ORF">FPZ49_11045</name>
</gene>
<evidence type="ECO:0000313" key="2">
    <source>
        <dbReference type="Proteomes" id="UP000317036"/>
    </source>
</evidence>
<evidence type="ECO:0000313" key="1">
    <source>
        <dbReference type="EMBL" id="TVY09900.1"/>
    </source>
</evidence>
<sequence>MLKYKSEIKMFGVSLKPHYARKQYTVILHARREILKAQKLHYSYNVPARILVYLQTEDKFNEWELIDQVEVDISAT</sequence>
<keyword evidence="2" id="KW-1185">Reference proteome</keyword>
<protein>
    <submittedName>
        <fullName evidence="1">Uncharacterized protein</fullName>
    </submittedName>
</protein>
<dbReference type="AlphaFoldDB" id="A0A559KCQ4"/>
<name>A0A559KCQ4_9BACL</name>
<dbReference type="Proteomes" id="UP000317036">
    <property type="component" value="Unassembled WGS sequence"/>
</dbReference>
<dbReference type="OrthoDB" id="9932087at2"/>
<accession>A0A559KCQ4</accession>
<proteinExistence type="predicted"/>
<organism evidence="1 2">
    <name type="scientific">Paenibacillus cremeus</name>
    <dbReference type="NCBI Taxonomy" id="2163881"/>
    <lineage>
        <taxon>Bacteria</taxon>
        <taxon>Bacillati</taxon>
        <taxon>Bacillota</taxon>
        <taxon>Bacilli</taxon>
        <taxon>Bacillales</taxon>
        <taxon>Paenibacillaceae</taxon>
        <taxon>Paenibacillus</taxon>
    </lineage>
</organism>
<dbReference type="RefSeq" id="WP_144846464.1">
    <property type="nucleotide sequence ID" value="NZ_VNJI01000011.1"/>
</dbReference>
<comment type="caution">
    <text evidence="1">The sequence shown here is derived from an EMBL/GenBank/DDBJ whole genome shotgun (WGS) entry which is preliminary data.</text>
</comment>
<reference evidence="1 2" key="1">
    <citation type="submission" date="2019-07" db="EMBL/GenBank/DDBJ databases">
        <authorList>
            <person name="Kim J."/>
        </authorList>
    </citation>
    <scope>NUCLEOTIDE SEQUENCE [LARGE SCALE GENOMIC DNA]</scope>
    <source>
        <strain evidence="1 2">JC52</strain>
    </source>
</reference>